<reference evidence="1" key="1">
    <citation type="journal article" date="2020" name="Nature">
        <title>Giant virus diversity and host interactions through global metagenomics.</title>
        <authorList>
            <person name="Schulz F."/>
            <person name="Roux S."/>
            <person name="Paez-Espino D."/>
            <person name="Jungbluth S."/>
            <person name="Walsh D.A."/>
            <person name="Denef V.J."/>
            <person name="McMahon K.D."/>
            <person name="Konstantinidis K.T."/>
            <person name="Eloe-Fadrosh E.A."/>
            <person name="Kyrpides N.C."/>
            <person name="Woyke T."/>
        </authorList>
    </citation>
    <scope>NUCLEOTIDE SEQUENCE</scope>
    <source>
        <strain evidence="1">GVMAG-S-3300013286-35</strain>
    </source>
</reference>
<organism evidence="1">
    <name type="scientific">viral metagenome</name>
    <dbReference type="NCBI Taxonomy" id="1070528"/>
    <lineage>
        <taxon>unclassified sequences</taxon>
        <taxon>metagenomes</taxon>
        <taxon>organismal metagenomes</taxon>
    </lineage>
</organism>
<sequence>MATSELTNKEKVLKSIFSEGRNLETVEPLVTSKNTCTDICKNTSVMDTMTFGHSESEDYITECIKSLIEYKFATCGEAVLSNNEINTRTLESTNSIMKLLRKYGYTQYRLPGVGECDILGWAQGKDDSDCWIDSFLFSLFANNIIANKLILEVDRKYYETDYSSSISEQYMNNALFCITLYLNLLNSRQALLKKSTVGDIKSIIKWCAVFYILEYFKQTEKTAQYEEILSMVSLNRDNLSIVSGGDPRLLAYFFSKITNKFYSSLEIADYTNTDDIRKIIMSTSINKTTDFFAISLPLMPTGAHAKERYFPVLESLIFKGAGAIVLEAVITGVGDHAKAYTECGIQWRYYDNRVKVTTSSISKTKIRDDLNAILYYKGFTKPGTIMFIYRVTSSFKGFSGGTRKIRRRQNRTLKNVAGGKRKNLTRKIGGWF</sequence>
<name>A0A6C0L027_9ZZZZ</name>
<accession>A0A6C0L027</accession>
<proteinExistence type="predicted"/>
<dbReference type="AlphaFoldDB" id="A0A6C0L027"/>
<evidence type="ECO:0000313" key="1">
    <source>
        <dbReference type="EMBL" id="QHU22134.1"/>
    </source>
</evidence>
<protein>
    <submittedName>
        <fullName evidence="1">Uncharacterized protein</fullName>
    </submittedName>
</protein>
<dbReference type="EMBL" id="MN740997">
    <property type="protein sequence ID" value="QHU22134.1"/>
    <property type="molecule type" value="Genomic_DNA"/>
</dbReference>